<evidence type="ECO:0000313" key="2">
    <source>
        <dbReference type="Proteomes" id="UP001176941"/>
    </source>
</evidence>
<organism evidence="1 2">
    <name type="scientific">Rangifer tarandus platyrhynchus</name>
    <name type="common">Svalbard reindeer</name>
    <dbReference type="NCBI Taxonomy" id="3082113"/>
    <lineage>
        <taxon>Eukaryota</taxon>
        <taxon>Metazoa</taxon>
        <taxon>Chordata</taxon>
        <taxon>Craniata</taxon>
        <taxon>Vertebrata</taxon>
        <taxon>Euteleostomi</taxon>
        <taxon>Mammalia</taxon>
        <taxon>Eutheria</taxon>
        <taxon>Laurasiatheria</taxon>
        <taxon>Artiodactyla</taxon>
        <taxon>Ruminantia</taxon>
        <taxon>Pecora</taxon>
        <taxon>Cervidae</taxon>
        <taxon>Odocoileinae</taxon>
        <taxon>Rangifer</taxon>
    </lineage>
</organism>
<gene>
    <name evidence="1" type="ORF">MRATA1EN1_LOCUS6896</name>
</gene>
<proteinExistence type="predicted"/>
<dbReference type="EMBL" id="OX459952">
    <property type="protein sequence ID" value="CAI9157934.1"/>
    <property type="molecule type" value="Genomic_DNA"/>
</dbReference>
<dbReference type="Proteomes" id="UP001176941">
    <property type="component" value="Chromosome 16"/>
</dbReference>
<reference evidence="1" key="1">
    <citation type="submission" date="2023-04" db="EMBL/GenBank/DDBJ databases">
        <authorList>
            <consortium name="ELIXIR-Norway"/>
        </authorList>
    </citation>
    <scope>NUCLEOTIDE SEQUENCE [LARGE SCALE GENOMIC DNA]</scope>
</reference>
<name>A0ABN8YDW8_RANTA</name>
<accession>A0ABN8YDW8</accession>
<sequence length="125" mass="14235">MYFPTFYFYKLSLLVSFLCYEILFKHNNTLSQTEKDKYYMHVCVCVLNRVQLFVTPWTVAHQAPLFMEFSRQEYWSGLPFPPSGDLPDPGTKRQSLASLALTDGSLTTAPPGKPRNCVVSLICGI</sequence>
<keyword evidence="2" id="KW-1185">Reference proteome</keyword>
<protein>
    <submittedName>
        <fullName evidence="1">Uncharacterized protein</fullName>
    </submittedName>
</protein>
<evidence type="ECO:0000313" key="1">
    <source>
        <dbReference type="EMBL" id="CAI9157934.1"/>
    </source>
</evidence>